<dbReference type="Pfam" id="PF13380">
    <property type="entry name" value="CoA_binding_2"/>
    <property type="match status" value="1"/>
</dbReference>
<dbReference type="EMBL" id="LJCR01000280">
    <property type="protein sequence ID" value="KPV53350.1"/>
    <property type="molecule type" value="Genomic_DNA"/>
</dbReference>
<dbReference type="PANTHER" id="PTHR33303">
    <property type="entry name" value="CYTOPLASMIC PROTEIN-RELATED"/>
    <property type="match status" value="1"/>
</dbReference>
<feature type="domain" description="CoA-binding" evidence="1">
    <location>
        <begin position="8"/>
        <end position="101"/>
    </location>
</feature>
<dbReference type="AlphaFoldDB" id="A0A0P9D2U8"/>
<dbReference type="Proteomes" id="UP000050509">
    <property type="component" value="Unassembled WGS sequence"/>
</dbReference>
<dbReference type="SMART" id="SM00881">
    <property type="entry name" value="CoA_binding"/>
    <property type="match status" value="1"/>
</dbReference>
<comment type="caution">
    <text evidence="2">The sequence shown here is derived from an EMBL/GenBank/DDBJ whole genome shotgun (WGS) entry which is preliminary data.</text>
</comment>
<dbReference type="Gene3D" id="3.40.50.720">
    <property type="entry name" value="NAD(P)-binding Rossmann-like Domain"/>
    <property type="match status" value="1"/>
</dbReference>
<proteinExistence type="predicted"/>
<organism evidence="2 3">
    <name type="scientific">Kouleothrix aurantiaca</name>
    <dbReference type="NCBI Taxonomy" id="186479"/>
    <lineage>
        <taxon>Bacteria</taxon>
        <taxon>Bacillati</taxon>
        <taxon>Chloroflexota</taxon>
        <taxon>Chloroflexia</taxon>
        <taxon>Chloroflexales</taxon>
        <taxon>Roseiflexineae</taxon>
        <taxon>Roseiflexaceae</taxon>
        <taxon>Kouleothrix</taxon>
    </lineage>
</organism>
<dbReference type="InterPro" id="IPR003781">
    <property type="entry name" value="CoA-bd"/>
</dbReference>
<name>A0A0P9D2U8_9CHLR</name>
<protein>
    <recommendedName>
        <fullName evidence="1">CoA-binding domain-containing protein</fullName>
    </recommendedName>
</protein>
<dbReference type="PANTHER" id="PTHR33303:SF2">
    <property type="entry name" value="COA-BINDING DOMAIN-CONTAINING PROTEIN"/>
    <property type="match status" value="1"/>
</dbReference>
<evidence type="ECO:0000313" key="3">
    <source>
        <dbReference type="Proteomes" id="UP000050509"/>
    </source>
</evidence>
<gene>
    <name evidence="2" type="ORF">SE17_10165</name>
</gene>
<keyword evidence="3" id="KW-1185">Reference proteome</keyword>
<evidence type="ECO:0000313" key="2">
    <source>
        <dbReference type="EMBL" id="KPV53350.1"/>
    </source>
</evidence>
<dbReference type="SUPFAM" id="SSF51735">
    <property type="entry name" value="NAD(P)-binding Rossmann-fold domains"/>
    <property type="match status" value="1"/>
</dbReference>
<reference evidence="2 3" key="1">
    <citation type="submission" date="2015-09" db="EMBL/GenBank/DDBJ databases">
        <title>Draft genome sequence of Kouleothrix aurantiaca JCM 19913.</title>
        <authorList>
            <person name="Hemp J."/>
        </authorList>
    </citation>
    <scope>NUCLEOTIDE SEQUENCE [LARGE SCALE GENOMIC DNA]</scope>
    <source>
        <strain evidence="2 3">COM-B</strain>
    </source>
</reference>
<dbReference type="InterPro" id="IPR036291">
    <property type="entry name" value="NAD(P)-bd_dom_sf"/>
</dbReference>
<accession>A0A0P9D2U8</accession>
<evidence type="ECO:0000259" key="1">
    <source>
        <dbReference type="SMART" id="SM00881"/>
    </source>
</evidence>
<sequence>MQAKIDDFLAQPRIAVAGISAARETPGNMIYRKLKASGHTMFAISPTAETFDGAPCYPDLESIPGGVDGVVIVTRPRLTEALVRQCIAAGVPRVWMHASLIHGGSSVSEEAVALCREHHITLIAGSCPMMHCAPVDFGHRCMRWIMQATGDMPS</sequence>